<comment type="caution">
    <text evidence="2">The sequence shown here is derived from an EMBL/GenBank/DDBJ whole genome shotgun (WGS) entry which is preliminary data.</text>
</comment>
<reference evidence="2" key="1">
    <citation type="journal article" date="2014" name="Int. J. Syst. Evol. Microbiol.">
        <title>Complete genome sequence of Corynebacterium casei LMG S-19264T (=DSM 44701T), isolated from a smear-ripened cheese.</title>
        <authorList>
            <consortium name="US DOE Joint Genome Institute (JGI-PGF)"/>
            <person name="Walter F."/>
            <person name="Albersmeier A."/>
            <person name="Kalinowski J."/>
            <person name="Ruckert C."/>
        </authorList>
    </citation>
    <scope>NUCLEOTIDE SEQUENCE</scope>
    <source>
        <strain evidence="2">JCM 3091</strain>
    </source>
</reference>
<evidence type="ECO:0000256" key="1">
    <source>
        <dbReference type="SAM" id="SignalP"/>
    </source>
</evidence>
<feature type="signal peptide" evidence="1">
    <location>
        <begin position="1"/>
        <end position="31"/>
    </location>
</feature>
<dbReference type="RefSeq" id="WP_189113308.1">
    <property type="nucleotide sequence ID" value="NZ_BMQC01000003.1"/>
</dbReference>
<dbReference type="EMBL" id="BMQC01000003">
    <property type="protein sequence ID" value="GGK22310.1"/>
    <property type="molecule type" value="Genomic_DNA"/>
</dbReference>
<evidence type="ECO:0000313" key="3">
    <source>
        <dbReference type="Proteomes" id="UP000662200"/>
    </source>
</evidence>
<proteinExistence type="predicted"/>
<feature type="chain" id="PRO_5035214423" evidence="1">
    <location>
        <begin position="32"/>
        <end position="275"/>
    </location>
</feature>
<accession>A0A8J3BHV6</accession>
<dbReference type="Gene3D" id="2.60.120.560">
    <property type="entry name" value="Exo-inulinase, domain 1"/>
    <property type="match status" value="1"/>
</dbReference>
<keyword evidence="3" id="KW-1185">Reference proteome</keyword>
<sequence>MSLPHFPRTALATAALLVGTLSVPAPTPASAALINLPLWRSTPSIDEGLVTNEFATYNPLLSISRYSPDWVMSSGSLFAVHSPYGPAYYSGHVDDREPDALSARSTNSAIFRMVSRRDDFRNNTVRLKIRVTDQRSTRSTPRSDWDGVHLWLRHQSETHTYYASLARRDGRMVIKKKCPGGRINGGRYYELSDEIDGFPIYEDEWKRFTVTIRNNSSGSVTIGVYRLDKLVLRAVDDGVGCEPITSPGQVGIRGDNTEFAFADFEVDPWESEPGE</sequence>
<keyword evidence="1" id="KW-0732">Signal</keyword>
<name>A0A8J3BHV6_9ACTN</name>
<evidence type="ECO:0000313" key="2">
    <source>
        <dbReference type="EMBL" id="GGK22310.1"/>
    </source>
</evidence>
<dbReference type="AlphaFoldDB" id="A0A8J3BHV6"/>
<organism evidence="2 3">
    <name type="scientific">Pilimelia terevasa</name>
    <dbReference type="NCBI Taxonomy" id="53372"/>
    <lineage>
        <taxon>Bacteria</taxon>
        <taxon>Bacillati</taxon>
        <taxon>Actinomycetota</taxon>
        <taxon>Actinomycetes</taxon>
        <taxon>Micromonosporales</taxon>
        <taxon>Micromonosporaceae</taxon>
        <taxon>Pilimelia</taxon>
    </lineage>
</organism>
<gene>
    <name evidence="2" type="ORF">GCM10010124_13470</name>
</gene>
<protein>
    <submittedName>
        <fullName evidence="2">Uncharacterized protein</fullName>
    </submittedName>
</protein>
<dbReference type="Proteomes" id="UP000662200">
    <property type="component" value="Unassembled WGS sequence"/>
</dbReference>
<reference evidence="2" key="2">
    <citation type="submission" date="2020-09" db="EMBL/GenBank/DDBJ databases">
        <authorList>
            <person name="Sun Q."/>
            <person name="Ohkuma M."/>
        </authorList>
    </citation>
    <scope>NUCLEOTIDE SEQUENCE</scope>
    <source>
        <strain evidence="2">JCM 3091</strain>
    </source>
</reference>